<dbReference type="AlphaFoldDB" id="A0A202E7E5"/>
<evidence type="ECO:0000313" key="2">
    <source>
        <dbReference type="EMBL" id="OVE83870.1"/>
    </source>
</evidence>
<keyword evidence="2" id="KW-0808">Transferase</keyword>
<reference evidence="2 3" key="1">
    <citation type="submission" date="2017-02" db="EMBL/GenBank/DDBJ databases">
        <title>Natronthermophilus aegyptiacus gen. nov.,sp. nov., an aerobic, extremely halophilic alkalithermophilic archaeon isolated from the athalassohaline Wadi An Natrun, Egypt.</title>
        <authorList>
            <person name="Zhao B."/>
        </authorList>
    </citation>
    <scope>NUCLEOTIDE SEQUENCE [LARGE SCALE GENOMIC DNA]</scope>
    <source>
        <strain evidence="2 3">CGMCC 1.3597</strain>
    </source>
</reference>
<dbReference type="CDD" id="cd02440">
    <property type="entry name" value="AdoMet_MTases"/>
    <property type="match status" value="1"/>
</dbReference>
<dbReference type="PANTHER" id="PTHR42912">
    <property type="entry name" value="METHYLTRANSFERASE"/>
    <property type="match status" value="1"/>
</dbReference>
<dbReference type="InterPro" id="IPR050508">
    <property type="entry name" value="Methyltransf_Superfamily"/>
</dbReference>
<dbReference type="Gene3D" id="3.40.50.150">
    <property type="entry name" value="Vaccinia Virus protein VP39"/>
    <property type="match status" value="1"/>
</dbReference>
<dbReference type="SUPFAM" id="SSF53335">
    <property type="entry name" value="S-adenosyl-L-methionine-dependent methyltransferases"/>
    <property type="match status" value="1"/>
</dbReference>
<name>A0A202E7E5_9EURY</name>
<comment type="caution">
    <text evidence="2">The sequence shown here is derived from an EMBL/GenBank/DDBJ whole genome shotgun (WGS) entry which is preliminary data.</text>
</comment>
<dbReference type="InterPro" id="IPR013216">
    <property type="entry name" value="Methyltransf_11"/>
</dbReference>
<proteinExistence type="predicted"/>
<dbReference type="GO" id="GO:0032259">
    <property type="term" value="P:methylation"/>
    <property type="evidence" value="ECO:0007669"/>
    <property type="project" value="UniProtKB-KW"/>
</dbReference>
<gene>
    <name evidence="2" type="ORF">B2G88_15785</name>
</gene>
<evidence type="ECO:0000259" key="1">
    <source>
        <dbReference type="Pfam" id="PF08241"/>
    </source>
</evidence>
<accession>A0A202E7E5</accession>
<organism evidence="2 3">
    <name type="scientific">Natronolimnobius baerhuensis</name>
    <dbReference type="NCBI Taxonomy" id="253108"/>
    <lineage>
        <taxon>Archaea</taxon>
        <taxon>Methanobacteriati</taxon>
        <taxon>Methanobacteriota</taxon>
        <taxon>Stenosarchaea group</taxon>
        <taxon>Halobacteria</taxon>
        <taxon>Halobacteriales</taxon>
        <taxon>Natrialbaceae</taxon>
        <taxon>Natronolimnobius</taxon>
    </lineage>
</organism>
<dbReference type="OrthoDB" id="1018at2157"/>
<evidence type="ECO:0000313" key="3">
    <source>
        <dbReference type="Proteomes" id="UP000196084"/>
    </source>
</evidence>
<sequence>MPTPTPFETQTAAYDDWFDANDGVYRTELAALERALEDVAVDTDTQALEVGVGTGRFGAPLDIPVGVDPAHSPLERAAERGVSTVRGVAESLPVADDALDLVLFVTVLSFVDDLEVTLQEARRVLAPDGTLVVAVLNRASPGGQVYQEHKDEDPFYAEAAFLSADEACTTLEDAGFTVEQRRQAVFGDPTEIDADAEPDVREGHGEGLFAVIRADPTDA</sequence>
<dbReference type="EMBL" id="MWPH01000003">
    <property type="protein sequence ID" value="OVE83870.1"/>
    <property type="molecule type" value="Genomic_DNA"/>
</dbReference>
<dbReference type="RefSeq" id="WP_087715289.1">
    <property type="nucleotide sequence ID" value="NZ_MWPH01000003.1"/>
</dbReference>
<protein>
    <submittedName>
        <fullName evidence="2">Methyltransferase type 11</fullName>
    </submittedName>
</protein>
<dbReference type="Proteomes" id="UP000196084">
    <property type="component" value="Unassembled WGS sequence"/>
</dbReference>
<keyword evidence="3" id="KW-1185">Reference proteome</keyword>
<feature type="domain" description="Methyltransferase type 11" evidence="1">
    <location>
        <begin position="48"/>
        <end position="133"/>
    </location>
</feature>
<dbReference type="Pfam" id="PF08241">
    <property type="entry name" value="Methyltransf_11"/>
    <property type="match status" value="1"/>
</dbReference>
<dbReference type="InterPro" id="IPR029063">
    <property type="entry name" value="SAM-dependent_MTases_sf"/>
</dbReference>
<dbReference type="GO" id="GO:0008757">
    <property type="term" value="F:S-adenosylmethionine-dependent methyltransferase activity"/>
    <property type="evidence" value="ECO:0007669"/>
    <property type="project" value="InterPro"/>
</dbReference>
<keyword evidence="2" id="KW-0489">Methyltransferase</keyword>